<proteinExistence type="predicted"/>
<dbReference type="InterPro" id="IPR054265">
    <property type="entry name" value="DUF6996"/>
</dbReference>
<dbReference type="eggNOG" id="ENOG502Z88T">
    <property type="taxonomic scope" value="Bacteria"/>
</dbReference>
<dbReference type="RefSeq" id="WP_006840401.1">
    <property type="nucleotide sequence ID" value="NZ_GG667193.1"/>
</dbReference>
<evidence type="ECO:0000259" key="1">
    <source>
        <dbReference type="Pfam" id="PF22515"/>
    </source>
</evidence>
<name>C0XNN2_CORLD</name>
<evidence type="ECO:0000259" key="2">
    <source>
        <dbReference type="Pfam" id="PF22518"/>
    </source>
</evidence>
<dbReference type="AlphaFoldDB" id="C0XNN2"/>
<evidence type="ECO:0000259" key="3">
    <source>
        <dbReference type="Pfam" id="PF23871"/>
    </source>
</evidence>
<dbReference type="Pfam" id="PF22515">
    <property type="entry name" value="DUF6996"/>
    <property type="match status" value="1"/>
</dbReference>
<feature type="domain" description="DUF7226" evidence="3">
    <location>
        <begin position="312"/>
        <end position="446"/>
    </location>
</feature>
<protein>
    <submittedName>
        <fullName evidence="4">Uncharacterized protein</fullName>
    </submittedName>
</protein>
<comment type="caution">
    <text evidence="4">The sequence shown here is derived from an EMBL/GenBank/DDBJ whole genome shotgun (WGS) entry which is preliminary data.</text>
</comment>
<dbReference type="HOGENOM" id="CLU_656773_0_0_11"/>
<dbReference type="Pfam" id="PF22518">
    <property type="entry name" value="DUF6997"/>
    <property type="match status" value="1"/>
</dbReference>
<organism evidence="4 5">
    <name type="scientific">Corynebacterium lipophiloflavum (strain ATCC 700352 / DSM 44291 / CCUG 37336 / JCM 10383 / DMMZ 1944)</name>
    <dbReference type="NCBI Taxonomy" id="525263"/>
    <lineage>
        <taxon>Bacteria</taxon>
        <taxon>Bacillati</taxon>
        <taxon>Actinomycetota</taxon>
        <taxon>Actinomycetes</taxon>
        <taxon>Mycobacteriales</taxon>
        <taxon>Corynebacteriaceae</taxon>
        <taxon>Corynebacterium</taxon>
    </lineage>
</organism>
<evidence type="ECO:0000313" key="4">
    <source>
        <dbReference type="EMBL" id="EEI18141.1"/>
    </source>
</evidence>
<dbReference type="InterPro" id="IPR054266">
    <property type="entry name" value="DUF6997"/>
</dbReference>
<evidence type="ECO:0000313" key="5">
    <source>
        <dbReference type="Proteomes" id="UP000006196"/>
    </source>
</evidence>
<feature type="domain" description="DUF6996" evidence="1">
    <location>
        <begin position="28"/>
        <end position="99"/>
    </location>
</feature>
<gene>
    <name evidence="4" type="ORF">HMPREF0298_0052</name>
</gene>
<dbReference type="Proteomes" id="UP000006196">
    <property type="component" value="Unassembled WGS sequence"/>
</dbReference>
<dbReference type="InterPro" id="IPR055650">
    <property type="entry name" value="DUF7226"/>
</dbReference>
<reference evidence="4" key="1">
    <citation type="submission" date="2009-01" db="EMBL/GenBank/DDBJ databases">
        <authorList>
            <person name="Qin X."/>
            <person name="Bachman B."/>
            <person name="Battles P."/>
            <person name="Bell A."/>
            <person name="Bess C."/>
            <person name="Bickham C."/>
            <person name="Chaboub L."/>
            <person name="Chen D."/>
            <person name="Coyle M."/>
            <person name="Deiros D.R."/>
            <person name="Dinh H."/>
            <person name="Forbes L."/>
            <person name="Fowler G."/>
            <person name="Francisco L."/>
            <person name="Fu Q."/>
            <person name="Gubbala S."/>
            <person name="Hale W."/>
            <person name="Han Y."/>
            <person name="Hemphill L."/>
            <person name="Highlander S.K."/>
            <person name="Hirani K."/>
            <person name="Hogues M."/>
            <person name="Jackson L."/>
            <person name="Jakkamsetti A."/>
            <person name="Javaid M."/>
            <person name="Jiang H."/>
            <person name="Korchina V."/>
            <person name="Kovar C."/>
            <person name="Lara F."/>
            <person name="Lee S."/>
            <person name="Mata R."/>
            <person name="Mathew T."/>
            <person name="Moen C."/>
            <person name="Morales K."/>
            <person name="Munidasa M."/>
            <person name="Nazareth L."/>
            <person name="Ngo R."/>
            <person name="Nguyen L."/>
            <person name="Okwuonu G."/>
            <person name="Ongeri F."/>
            <person name="Patil S."/>
            <person name="Petrosino J."/>
            <person name="Pham C."/>
            <person name="Pham P."/>
            <person name="Pu L.-L."/>
            <person name="Puazo M."/>
            <person name="Raj R."/>
            <person name="Reid J."/>
            <person name="Rouhana J."/>
            <person name="Saada N."/>
            <person name="Shang Y."/>
            <person name="Simmons D."/>
            <person name="Thornton R."/>
            <person name="Warren J."/>
            <person name="Weissenberger G."/>
            <person name="Zhang J."/>
            <person name="Zhang L."/>
            <person name="Zhou C."/>
            <person name="Zhu D."/>
            <person name="Muzny D."/>
            <person name="Worley K."/>
            <person name="Gibbs R."/>
        </authorList>
    </citation>
    <scope>NUCLEOTIDE SEQUENCE [LARGE SCALE GENOMIC DNA]</scope>
    <source>
        <strain evidence="4">DSM 44291</strain>
    </source>
</reference>
<dbReference type="OrthoDB" id="9774819at2"/>
<dbReference type="EMBL" id="ACHJ01000009">
    <property type="protein sequence ID" value="EEI18141.1"/>
    <property type="molecule type" value="Genomic_DNA"/>
</dbReference>
<keyword evidence="5" id="KW-1185">Reference proteome</keyword>
<accession>C0XNN2</accession>
<feature type="domain" description="DUF6997" evidence="2">
    <location>
        <begin position="100"/>
        <end position="273"/>
    </location>
</feature>
<dbReference type="Pfam" id="PF23871">
    <property type="entry name" value="DUF7226"/>
    <property type="match status" value="1"/>
</dbReference>
<sequence>MTNEESYIETELRLQFNIPPSNKLGKFDIGWLKIFSRKGILQQIATDGYAIITSLEQKEFSGQLEPRLLNKHDFSSNQPYIFVREKLGALPIERNRYLIGKFNLFHSFPDTESSPPKTIPFPANIESIDHTDLTSEAMALHAAEVSGIFHDFLEVCDLQQTVSGRMGTGSFEMDLNSIPGGYTAKVSGAQIEVDAGYETPESLALVEAKNKLSSDFNVRQVFYPYRVFREKMRTKPVRNIYQVYSDGIFHLYEVFFENPRDLNTIRVLRSGKYAFSTESVTRKDVERIASSSQIIPHQKQGVPFPQADVFARVVNLCEQIHAEGAMSKEDIYLSQDFTPRQADYYLNAARYIGLLNYDNQSQLANLSCEGRQIMENDSPRQRRLGFASAISRREPFLLTLRDALQHGEIPSRERILENMDSVGLTGSTLHRRASTVEGWIKWILDFIVD</sequence>